<feature type="non-terminal residue" evidence="2">
    <location>
        <position position="1"/>
    </location>
</feature>
<dbReference type="AlphaFoldDB" id="A0A6A6GFX1"/>
<keyword evidence="3" id="KW-1185">Reference proteome</keyword>
<protein>
    <submittedName>
        <fullName evidence="2">Alpha/Beta hydrolase protein</fullName>
    </submittedName>
</protein>
<evidence type="ECO:0000313" key="3">
    <source>
        <dbReference type="Proteomes" id="UP000799538"/>
    </source>
</evidence>
<dbReference type="Pfam" id="PF00135">
    <property type="entry name" value="COesterase"/>
    <property type="match status" value="1"/>
</dbReference>
<evidence type="ECO:0000313" key="2">
    <source>
        <dbReference type="EMBL" id="KAF2224517.1"/>
    </source>
</evidence>
<dbReference type="OrthoDB" id="6846267at2759"/>
<organism evidence="2 3">
    <name type="scientific">Elsinoe ampelina</name>
    <dbReference type="NCBI Taxonomy" id="302913"/>
    <lineage>
        <taxon>Eukaryota</taxon>
        <taxon>Fungi</taxon>
        <taxon>Dikarya</taxon>
        <taxon>Ascomycota</taxon>
        <taxon>Pezizomycotina</taxon>
        <taxon>Dothideomycetes</taxon>
        <taxon>Dothideomycetidae</taxon>
        <taxon>Myriangiales</taxon>
        <taxon>Elsinoaceae</taxon>
        <taxon>Elsinoe</taxon>
    </lineage>
</organism>
<accession>A0A6A6GFX1</accession>
<dbReference type="InterPro" id="IPR002018">
    <property type="entry name" value="CarbesteraseB"/>
</dbReference>
<evidence type="ECO:0000259" key="1">
    <source>
        <dbReference type="Pfam" id="PF00135"/>
    </source>
</evidence>
<proteinExistence type="predicted"/>
<dbReference type="Proteomes" id="UP000799538">
    <property type="component" value="Unassembled WGS sequence"/>
</dbReference>
<feature type="domain" description="Carboxylesterase type B" evidence="1">
    <location>
        <begin position="3"/>
        <end position="359"/>
    </location>
</feature>
<dbReference type="EMBL" id="ML992505">
    <property type="protein sequence ID" value="KAF2224517.1"/>
    <property type="molecule type" value="Genomic_DNA"/>
</dbReference>
<dbReference type="PANTHER" id="PTHR43142">
    <property type="entry name" value="CARBOXYLIC ESTER HYDROLASE"/>
    <property type="match status" value="1"/>
</dbReference>
<gene>
    <name evidence="2" type="ORF">BDZ85DRAFT_184137</name>
</gene>
<sequence length="453" mass="49900">QAQSEDCLRLTLTIPIEALETSSKKLPVAVFIHGGAFMVASGERAYYDSTQLCMDALHTKQPIIFVSMNYRLNALGFMHSPEAADILPANNGLHDQIHAFEWLRTFLPGFGGNIDQITAIGQSAGAASLSLHNSVPRDAPLYRRSIVLSGSSVVLVTMTPEQHQAEFLHQADKLGIATSNRSSHDIALDIVHLPVDQIRELDMPGAPCSGTDLIPSQDWATMAHARHIIPNPWLESQLLSSCTFDGSISYMVALSQTRKNLAATFQAICKNRLKDPTRLLDIYNITTTDNDQDALEKICQIVTDTGFFNAAISHAKGAQLSSPPTPTYLQLFDLPNPFAGLLPSHRFATHTWDIVALLGPFDHLIPPHVLTVIKSWRQEIITYVTTGTWSCPAWTPEDLSTFHVGTEGLRCLGREEMEAHRASKLMEYAETQGGEAGADMLWEDVVRFFLKTG</sequence>
<feature type="non-terminal residue" evidence="2">
    <location>
        <position position="453"/>
    </location>
</feature>
<reference evidence="3" key="1">
    <citation type="journal article" date="2020" name="Stud. Mycol.">
        <title>101 Dothideomycetes genomes: A test case for predicting lifestyles and emergence of pathogens.</title>
        <authorList>
            <person name="Haridas S."/>
            <person name="Albert R."/>
            <person name="Binder M."/>
            <person name="Bloem J."/>
            <person name="LaButti K."/>
            <person name="Salamov A."/>
            <person name="Andreopoulos B."/>
            <person name="Baker S."/>
            <person name="Barry K."/>
            <person name="Bills G."/>
            <person name="Bluhm B."/>
            <person name="Cannon C."/>
            <person name="Castanera R."/>
            <person name="Culley D."/>
            <person name="Daum C."/>
            <person name="Ezra D."/>
            <person name="Gonzalez J."/>
            <person name="Henrissat B."/>
            <person name="Kuo A."/>
            <person name="Liang C."/>
            <person name="Lipzen A."/>
            <person name="Lutzoni F."/>
            <person name="Magnuson J."/>
            <person name="Mondo S."/>
            <person name="Nolan M."/>
            <person name="Ohm R."/>
            <person name="Pangilinan J."/>
            <person name="Park H.-J."/>
            <person name="Ramirez L."/>
            <person name="Alfaro M."/>
            <person name="Sun H."/>
            <person name="Tritt A."/>
            <person name="Yoshinaga Y."/>
            <person name="Zwiers L.-H."/>
            <person name="Turgeon B."/>
            <person name="Goodwin S."/>
            <person name="Spatafora J."/>
            <person name="Crous P."/>
            <person name="Grigoriev I."/>
        </authorList>
    </citation>
    <scope>NUCLEOTIDE SEQUENCE [LARGE SCALE GENOMIC DNA]</scope>
    <source>
        <strain evidence="3">CECT 20119</strain>
    </source>
</reference>
<dbReference type="Gene3D" id="3.40.50.1820">
    <property type="entry name" value="alpha/beta hydrolase"/>
    <property type="match status" value="1"/>
</dbReference>
<name>A0A6A6GFX1_9PEZI</name>
<keyword evidence="2" id="KW-0378">Hydrolase</keyword>
<dbReference type="SUPFAM" id="SSF53474">
    <property type="entry name" value="alpha/beta-Hydrolases"/>
    <property type="match status" value="1"/>
</dbReference>
<dbReference type="PANTHER" id="PTHR43142:SF5">
    <property type="entry name" value="CARBOXYLIC ESTER HYDROLASE"/>
    <property type="match status" value="1"/>
</dbReference>
<dbReference type="GO" id="GO:0016787">
    <property type="term" value="F:hydrolase activity"/>
    <property type="evidence" value="ECO:0007669"/>
    <property type="project" value="UniProtKB-KW"/>
</dbReference>
<dbReference type="InterPro" id="IPR029058">
    <property type="entry name" value="AB_hydrolase_fold"/>
</dbReference>